<keyword evidence="3" id="KW-1185">Reference proteome</keyword>
<dbReference type="Proteomes" id="UP000250235">
    <property type="component" value="Unassembled WGS sequence"/>
</dbReference>
<evidence type="ECO:0000313" key="3">
    <source>
        <dbReference type="Proteomes" id="UP000250235"/>
    </source>
</evidence>
<feature type="chain" id="PRO_5016369453" evidence="1">
    <location>
        <begin position="21"/>
        <end position="168"/>
    </location>
</feature>
<keyword evidence="2" id="KW-0808">Transferase</keyword>
<feature type="signal peptide" evidence="1">
    <location>
        <begin position="1"/>
        <end position="20"/>
    </location>
</feature>
<dbReference type="GO" id="GO:0016740">
    <property type="term" value="F:transferase activity"/>
    <property type="evidence" value="ECO:0007669"/>
    <property type="project" value="UniProtKB-KW"/>
</dbReference>
<accession>A0A2Z7AL89</accession>
<reference evidence="2 3" key="1">
    <citation type="journal article" date="2015" name="Proc. Natl. Acad. Sci. U.S.A.">
        <title>The resurrection genome of Boea hygrometrica: A blueprint for survival of dehydration.</title>
        <authorList>
            <person name="Xiao L."/>
            <person name="Yang G."/>
            <person name="Zhang L."/>
            <person name="Yang X."/>
            <person name="Zhao S."/>
            <person name="Ji Z."/>
            <person name="Zhou Q."/>
            <person name="Hu M."/>
            <person name="Wang Y."/>
            <person name="Chen M."/>
            <person name="Xu Y."/>
            <person name="Jin H."/>
            <person name="Xiao X."/>
            <person name="Hu G."/>
            <person name="Bao F."/>
            <person name="Hu Y."/>
            <person name="Wan P."/>
            <person name="Li L."/>
            <person name="Deng X."/>
            <person name="Kuang T."/>
            <person name="Xiang C."/>
            <person name="Zhu J.K."/>
            <person name="Oliver M.J."/>
            <person name="He Y."/>
        </authorList>
    </citation>
    <scope>NUCLEOTIDE SEQUENCE [LARGE SCALE GENOMIC DNA]</scope>
    <source>
        <strain evidence="3">cv. XS01</strain>
    </source>
</reference>
<organism evidence="2 3">
    <name type="scientific">Dorcoceras hygrometricum</name>
    <dbReference type="NCBI Taxonomy" id="472368"/>
    <lineage>
        <taxon>Eukaryota</taxon>
        <taxon>Viridiplantae</taxon>
        <taxon>Streptophyta</taxon>
        <taxon>Embryophyta</taxon>
        <taxon>Tracheophyta</taxon>
        <taxon>Spermatophyta</taxon>
        <taxon>Magnoliopsida</taxon>
        <taxon>eudicotyledons</taxon>
        <taxon>Gunneridae</taxon>
        <taxon>Pentapetalae</taxon>
        <taxon>asterids</taxon>
        <taxon>lamiids</taxon>
        <taxon>Lamiales</taxon>
        <taxon>Gesneriaceae</taxon>
        <taxon>Didymocarpoideae</taxon>
        <taxon>Trichosporeae</taxon>
        <taxon>Loxocarpinae</taxon>
        <taxon>Dorcoceras</taxon>
    </lineage>
</organism>
<dbReference type="AlphaFoldDB" id="A0A2Z7AL89"/>
<proteinExistence type="predicted"/>
<sequence>MKICWFWFELKLLLVDFAFSARLCEKATRVSQRFGMLTINFSRCVCEERPADGLRAADRYDDRKRCVLSVKLRVQQMRIFKGVEMRRRFENFARSADGWFCLRELLSADICCGVVLLICAGSGNAKLLDFEAFEESLCERSAASVSCLGVSGNQAGPSGSSVGRSPHP</sequence>
<evidence type="ECO:0000313" key="2">
    <source>
        <dbReference type="EMBL" id="KZV19949.1"/>
    </source>
</evidence>
<evidence type="ECO:0000256" key="1">
    <source>
        <dbReference type="SAM" id="SignalP"/>
    </source>
</evidence>
<name>A0A2Z7AL89_9LAMI</name>
<protein>
    <submittedName>
        <fullName evidence="2">ATP phosphoribosyl transferase 2 isoform 1</fullName>
    </submittedName>
</protein>
<keyword evidence="1" id="KW-0732">Signal</keyword>
<dbReference type="EMBL" id="KV016246">
    <property type="protein sequence ID" value="KZV19949.1"/>
    <property type="molecule type" value="Genomic_DNA"/>
</dbReference>
<gene>
    <name evidence="2" type="ORF">F511_30820</name>
</gene>